<dbReference type="Gene3D" id="3.10.129.10">
    <property type="entry name" value="Hotdog Thioesterase"/>
    <property type="match status" value="1"/>
</dbReference>
<reference evidence="2 4" key="2">
    <citation type="submission" date="2015-09" db="EMBL/GenBank/DDBJ databases">
        <authorList>
            <consortium name="Swine Surveillance"/>
        </authorList>
    </citation>
    <scope>NUCLEOTIDE SEQUENCE [LARGE SCALE GENOMIC DNA]</scope>
    <source>
        <strain evidence="2 4">5120</strain>
    </source>
</reference>
<keyword evidence="3" id="KW-1185">Reference proteome</keyword>
<evidence type="ECO:0000313" key="1">
    <source>
        <dbReference type="EMBL" id="CUH67880.1"/>
    </source>
</evidence>
<dbReference type="Pfam" id="PF13279">
    <property type="entry name" value="4HBT_2"/>
    <property type="match status" value="1"/>
</dbReference>
<proteinExistence type="predicted"/>
<dbReference type="Proteomes" id="UP000051887">
    <property type="component" value="Unassembled WGS sequence"/>
</dbReference>
<dbReference type="RefSeq" id="WP_058242210.1">
    <property type="nucleotide sequence ID" value="NZ_CYSB01000030.1"/>
</dbReference>
<dbReference type="GO" id="GO:0016787">
    <property type="term" value="F:hydrolase activity"/>
    <property type="evidence" value="ECO:0007669"/>
    <property type="project" value="UniProtKB-KW"/>
</dbReference>
<dbReference type="InterPro" id="IPR029069">
    <property type="entry name" value="HotDog_dom_sf"/>
</dbReference>
<evidence type="ECO:0000313" key="2">
    <source>
        <dbReference type="EMBL" id="CUH70876.1"/>
    </source>
</evidence>
<dbReference type="EMBL" id="CYSB01000030">
    <property type="protein sequence ID" value="CUH67880.1"/>
    <property type="molecule type" value="Genomic_DNA"/>
</dbReference>
<gene>
    <name evidence="1" type="ORF">TL5118_02385</name>
    <name evidence="2" type="ORF">TL5120_00656</name>
</gene>
<dbReference type="CDD" id="cd00586">
    <property type="entry name" value="4HBT"/>
    <property type="match status" value="1"/>
</dbReference>
<evidence type="ECO:0000313" key="4">
    <source>
        <dbReference type="Proteomes" id="UP000051887"/>
    </source>
</evidence>
<dbReference type="OrthoDB" id="7204167at2"/>
<keyword evidence="2" id="KW-0378">Hydrolase</keyword>
<accession>A0A0P1G8K0</accession>
<dbReference type="SUPFAM" id="SSF54637">
    <property type="entry name" value="Thioesterase/thiol ester dehydrase-isomerase"/>
    <property type="match status" value="1"/>
</dbReference>
<protein>
    <submittedName>
        <fullName evidence="2">Acyl-CoA thioester hydrolase, YbgC/YbaW family</fullName>
    </submittedName>
</protein>
<name>A0A0P1G8K0_9RHOB</name>
<evidence type="ECO:0000313" key="3">
    <source>
        <dbReference type="Proteomes" id="UP000051086"/>
    </source>
</evidence>
<reference evidence="1 3" key="1">
    <citation type="submission" date="2015-09" db="EMBL/GenBank/DDBJ databases">
        <authorList>
            <person name="Rodrigo-Torres L."/>
            <person name="Arahal D.R."/>
        </authorList>
    </citation>
    <scope>NUCLEOTIDE SEQUENCE [LARGE SCALE GENOMIC DNA]</scope>
    <source>
        <strain evidence="1 3">CECT 5118</strain>
    </source>
</reference>
<dbReference type="Proteomes" id="UP000051086">
    <property type="component" value="Unassembled WGS sequence"/>
</dbReference>
<sequence length="137" mass="15118">MAFEMAQKVLFKHCDPAGIVFYPRYFEMINDCVEAFFDHLGHPFEKLHQTGAVPTAEISTRFTAPSRHGDQLTLGLDVTRLGRSSLGLTITAQCAGETRFTASATLVYITPEGRPAPWPEALRASLEPHVKGQENGE</sequence>
<organism evidence="2 4">
    <name type="scientific">Thalassovita autumnalis</name>
    <dbReference type="NCBI Taxonomy" id="2072972"/>
    <lineage>
        <taxon>Bacteria</taxon>
        <taxon>Pseudomonadati</taxon>
        <taxon>Pseudomonadota</taxon>
        <taxon>Alphaproteobacteria</taxon>
        <taxon>Rhodobacterales</taxon>
        <taxon>Roseobacteraceae</taxon>
        <taxon>Thalassovita</taxon>
    </lineage>
</organism>
<dbReference type="AlphaFoldDB" id="A0A0P1G8K0"/>
<dbReference type="EMBL" id="CYSC01000015">
    <property type="protein sequence ID" value="CUH70876.1"/>
    <property type="molecule type" value="Genomic_DNA"/>
</dbReference>